<proteinExistence type="predicted"/>
<keyword evidence="1 3" id="KW-0732">Signal</keyword>
<evidence type="ECO:0000256" key="3">
    <source>
        <dbReference type="SAM" id="SignalP"/>
    </source>
</evidence>
<dbReference type="EMBL" id="KQ421894">
    <property type="protein sequence ID" value="KOF76049.1"/>
    <property type="molecule type" value="Genomic_DNA"/>
</dbReference>
<evidence type="ECO:0000256" key="1">
    <source>
        <dbReference type="ARBA" id="ARBA00022729"/>
    </source>
</evidence>
<sequence length="139" mass="16034">MKLSHIISVFFLVAVIYIQSGFGIKCYECNSFHQQDCGDHFQNTTFRLVTCEGDLCRKIVQTVKIDDKWQARYIRQCAKEGEIGAREGRECKDRIGTNGIKMRYCHCNNMDGCNSANSWNVPFVLMTTAFVGQYIWQKL</sequence>
<organism evidence="4">
    <name type="scientific">Octopus bimaculoides</name>
    <name type="common">California two-spotted octopus</name>
    <dbReference type="NCBI Taxonomy" id="37653"/>
    <lineage>
        <taxon>Eukaryota</taxon>
        <taxon>Metazoa</taxon>
        <taxon>Spiralia</taxon>
        <taxon>Lophotrochozoa</taxon>
        <taxon>Mollusca</taxon>
        <taxon>Cephalopoda</taxon>
        <taxon>Coleoidea</taxon>
        <taxon>Octopodiformes</taxon>
        <taxon>Octopoda</taxon>
        <taxon>Incirrata</taxon>
        <taxon>Octopodidae</taxon>
        <taxon>Octopus</taxon>
    </lineage>
</organism>
<keyword evidence="2" id="KW-0325">Glycoprotein</keyword>
<dbReference type="KEGG" id="obi:106877008"/>
<dbReference type="Pfam" id="PF17064">
    <property type="entry name" value="QVR"/>
    <property type="match status" value="1"/>
</dbReference>
<evidence type="ECO:0000256" key="2">
    <source>
        <dbReference type="ARBA" id="ARBA00023180"/>
    </source>
</evidence>
<dbReference type="AlphaFoldDB" id="A0A0L8GGP3"/>
<evidence type="ECO:0000313" key="4">
    <source>
        <dbReference type="EMBL" id="KOF76049.1"/>
    </source>
</evidence>
<feature type="signal peptide" evidence="3">
    <location>
        <begin position="1"/>
        <end position="23"/>
    </location>
</feature>
<feature type="chain" id="PRO_5021358189" description="Protein sleepless" evidence="3">
    <location>
        <begin position="24"/>
        <end position="139"/>
    </location>
</feature>
<name>A0A0L8GGP3_OCTBM</name>
<dbReference type="OrthoDB" id="6110560at2759"/>
<dbReference type="InterPro" id="IPR050975">
    <property type="entry name" value="Sleep_regulator"/>
</dbReference>
<dbReference type="PANTHER" id="PTHR33562:SF2">
    <property type="entry name" value="PROTEIN QUIVER"/>
    <property type="match status" value="1"/>
</dbReference>
<accession>A0A0L8GGP3</accession>
<dbReference type="PANTHER" id="PTHR33562">
    <property type="entry name" value="ATILLA, ISOFORM B-RELATED-RELATED"/>
    <property type="match status" value="1"/>
</dbReference>
<gene>
    <name evidence="4" type="ORF">OCBIM_22033850mg</name>
</gene>
<dbReference type="STRING" id="37653.A0A0L8GGP3"/>
<dbReference type="InterPro" id="IPR031424">
    <property type="entry name" value="QVR-like"/>
</dbReference>
<dbReference type="OMA" id="YGTYNIR"/>
<dbReference type="GO" id="GO:0032222">
    <property type="term" value="P:regulation of synaptic transmission, cholinergic"/>
    <property type="evidence" value="ECO:0007669"/>
    <property type="project" value="InterPro"/>
</dbReference>
<evidence type="ECO:0008006" key="5">
    <source>
        <dbReference type="Google" id="ProtNLM"/>
    </source>
</evidence>
<reference evidence="4" key="1">
    <citation type="submission" date="2015-07" db="EMBL/GenBank/DDBJ databases">
        <title>MeaNS - Measles Nucleotide Surveillance Program.</title>
        <authorList>
            <person name="Tran T."/>
            <person name="Druce J."/>
        </authorList>
    </citation>
    <scope>NUCLEOTIDE SEQUENCE</scope>
    <source>
        <strain evidence="4">UCB-OBI-ISO-001</strain>
        <tissue evidence="4">Gonad</tissue>
    </source>
</reference>
<protein>
    <recommendedName>
        <fullName evidence="5">Protein sleepless</fullName>
    </recommendedName>
</protein>
<dbReference type="GO" id="GO:0030431">
    <property type="term" value="P:sleep"/>
    <property type="evidence" value="ECO:0007669"/>
    <property type="project" value="InterPro"/>
</dbReference>